<feature type="compositionally biased region" description="Low complexity" evidence="3">
    <location>
        <begin position="59"/>
        <end position="69"/>
    </location>
</feature>
<dbReference type="InterPro" id="IPR036291">
    <property type="entry name" value="NAD(P)-bd_dom_sf"/>
</dbReference>
<dbReference type="AlphaFoldDB" id="A0A917BDQ1"/>
<accession>A0A917BDQ1</accession>
<dbReference type="NCBIfam" id="NF004846">
    <property type="entry name" value="PRK06197.1"/>
    <property type="match status" value="1"/>
</dbReference>
<feature type="region of interest" description="Disordered" evidence="3">
    <location>
        <begin position="55"/>
        <end position="74"/>
    </location>
</feature>
<name>A0A917BDQ1_9MICO</name>
<dbReference type="Pfam" id="PF00106">
    <property type="entry name" value="adh_short"/>
    <property type="match status" value="1"/>
</dbReference>
<sequence>MARTPNIELPDLTGRRALVTGGNSGLGFETARRLLAAGADVIITSRSAEKGAEAMEKLASGAETTTASTTGGGRTRGSVRVAALDLANLGSVRRLADEIVGDGHPLDLLFNNAGVMAVPRRTLTDDGFELQFGTNHLGHFALTGRLMPALQRADAPRVVTMSSIMHWMGRIDFEDLHHESRYNAWGAYGQSKLANLMFTKEFARRNASLGWGVLSLAAHPGFSRTNLQSSGPNLGRAKPSRAMTAMNRMPGMTQSAAEGALPELFAATNDEVLGGDYFGPSGFLELTGEPNFAHFTRRAESEKQGALLWLRSEELTGVHFPTD</sequence>
<evidence type="ECO:0000256" key="3">
    <source>
        <dbReference type="SAM" id="MobiDB-lite"/>
    </source>
</evidence>
<keyword evidence="2" id="KW-0560">Oxidoreductase</keyword>
<reference evidence="4 5" key="1">
    <citation type="journal article" date="2014" name="Int. J. Syst. Evol. Microbiol.">
        <title>Complete genome sequence of Corynebacterium casei LMG S-19264T (=DSM 44701T), isolated from a smear-ripened cheese.</title>
        <authorList>
            <consortium name="US DOE Joint Genome Institute (JGI-PGF)"/>
            <person name="Walter F."/>
            <person name="Albersmeier A."/>
            <person name="Kalinowski J."/>
            <person name="Ruckert C."/>
        </authorList>
    </citation>
    <scope>NUCLEOTIDE SEQUENCE [LARGE SCALE GENOMIC DNA]</scope>
    <source>
        <strain evidence="4 5">CGMCC 1.12976</strain>
    </source>
</reference>
<dbReference type="InterPro" id="IPR002347">
    <property type="entry name" value="SDR_fam"/>
</dbReference>
<dbReference type="CDD" id="cd05327">
    <property type="entry name" value="retinol-DH_like_SDR_c_like"/>
    <property type="match status" value="1"/>
</dbReference>
<organism evidence="4 5">
    <name type="scientific">Subtercola lobariae</name>
    <dbReference type="NCBI Taxonomy" id="1588641"/>
    <lineage>
        <taxon>Bacteria</taxon>
        <taxon>Bacillati</taxon>
        <taxon>Actinomycetota</taxon>
        <taxon>Actinomycetes</taxon>
        <taxon>Micrococcales</taxon>
        <taxon>Microbacteriaceae</taxon>
        <taxon>Subtercola</taxon>
    </lineage>
</organism>
<dbReference type="EMBL" id="BMGP01000007">
    <property type="protein sequence ID" value="GGF39035.1"/>
    <property type="molecule type" value="Genomic_DNA"/>
</dbReference>
<dbReference type="Proteomes" id="UP000598775">
    <property type="component" value="Unassembled WGS sequence"/>
</dbReference>
<evidence type="ECO:0000313" key="4">
    <source>
        <dbReference type="EMBL" id="GGF39035.1"/>
    </source>
</evidence>
<protein>
    <submittedName>
        <fullName evidence="4">Oxidoreductase</fullName>
    </submittedName>
</protein>
<dbReference type="PANTHER" id="PTHR24320:SF148">
    <property type="entry name" value="NAD(P)-BINDING ROSSMANN-FOLD SUPERFAMILY PROTEIN"/>
    <property type="match status" value="1"/>
</dbReference>
<dbReference type="PANTHER" id="PTHR24320">
    <property type="entry name" value="RETINOL DEHYDROGENASE"/>
    <property type="match status" value="1"/>
</dbReference>
<dbReference type="RefSeq" id="WP_188680645.1">
    <property type="nucleotide sequence ID" value="NZ_BMGP01000007.1"/>
</dbReference>
<comment type="caution">
    <text evidence="4">The sequence shown here is derived from an EMBL/GenBank/DDBJ whole genome shotgun (WGS) entry which is preliminary data.</text>
</comment>
<gene>
    <name evidence="4" type="ORF">GCM10011399_34890</name>
</gene>
<keyword evidence="5" id="KW-1185">Reference proteome</keyword>
<dbReference type="PRINTS" id="PR00081">
    <property type="entry name" value="GDHRDH"/>
</dbReference>
<dbReference type="NCBIfam" id="NF004513">
    <property type="entry name" value="PRK05854.1"/>
    <property type="match status" value="1"/>
</dbReference>
<dbReference type="SUPFAM" id="SSF51735">
    <property type="entry name" value="NAD(P)-binding Rossmann-fold domains"/>
    <property type="match status" value="1"/>
</dbReference>
<comment type="similarity">
    <text evidence="1">Belongs to the short-chain dehydrogenases/reductases (SDR) family.</text>
</comment>
<dbReference type="Gene3D" id="3.40.50.720">
    <property type="entry name" value="NAD(P)-binding Rossmann-like Domain"/>
    <property type="match status" value="1"/>
</dbReference>
<evidence type="ECO:0000256" key="1">
    <source>
        <dbReference type="ARBA" id="ARBA00006484"/>
    </source>
</evidence>
<evidence type="ECO:0000256" key="2">
    <source>
        <dbReference type="ARBA" id="ARBA00023002"/>
    </source>
</evidence>
<evidence type="ECO:0000313" key="5">
    <source>
        <dbReference type="Proteomes" id="UP000598775"/>
    </source>
</evidence>
<dbReference type="GO" id="GO:0016491">
    <property type="term" value="F:oxidoreductase activity"/>
    <property type="evidence" value="ECO:0007669"/>
    <property type="project" value="UniProtKB-KW"/>
</dbReference>
<proteinExistence type="inferred from homology"/>